<evidence type="ECO:0000259" key="7">
    <source>
        <dbReference type="Pfam" id="PF09335"/>
    </source>
</evidence>
<feature type="transmembrane region" description="Helical" evidence="6">
    <location>
        <begin position="71"/>
        <end position="90"/>
    </location>
</feature>
<dbReference type="PANTHER" id="PTHR12677">
    <property type="entry name" value="GOLGI APPARATUS MEMBRANE PROTEIN TVP38-RELATED"/>
    <property type="match status" value="1"/>
</dbReference>
<dbReference type="GO" id="GO:0005886">
    <property type="term" value="C:plasma membrane"/>
    <property type="evidence" value="ECO:0007669"/>
    <property type="project" value="UniProtKB-SubCell"/>
</dbReference>
<accession>A0A1E7DLE0</accession>
<feature type="transmembrane region" description="Helical" evidence="6">
    <location>
        <begin position="32"/>
        <end position="59"/>
    </location>
</feature>
<feature type="transmembrane region" description="Helical" evidence="6">
    <location>
        <begin position="148"/>
        <end position="169"/>
    </location>
</feature>
<evidence type="ECO:0000256" key="6">
    <source>
        <dbReference type="RuleBase" id="RU366058"/>
    </source>
</evidence>
<dbReference type="AlphaFoldDB" id="A0A1E7DLE0"/>
<evidence type="ECO:0000256" key="3">
    <source>
        <dbReference type="ARBA" id="ARBA00022692"/>
    </source>
</evidence>
<feature type="domain" description="VTT" evidence="7">
    <location>
        <begin position="53"/>
        <end position="171"/>
    </location>
</feature>
<dbReference type="InterPro" id="IPR015414">
    <property type="entry name" value="TMEM64"/>
</dbReference>
<name>A0A1E7DLE0_9BACI</name>
<evidence type="ECO:0000313" key="8">
    <source>
        <dbReference type="EMBL" id="OES43879.1"/>
    </source>
</evidence>
<reference evidence="8 9" key="1">
    <citation type="submission" date="2016-06" db="EMBL/GenBank/DDBJ databases">
        <title>Domibacillus iocasae genome sequencing.</title>
        <authorList>
            <person name="Verma A."/>
            <person name="Pal Y."/>
            <person name="Ojha A.K."/>
            <person name="Krishnamurthi S."/>
        </authorList>
    </citation>
    <scope>NUCLEOTIDE SEQUENCE [LARGE SCALE GENOMIC DNA]</scope>
    <source>
        <strain evidence="8 9">DSM 29979</strain>
    </source>
</reference>
<keyword evidence="9" id="KW-1185">Reference proteome</keyword>
<evidence type="ECO:0000256" key="1">
    <source>
        <dbReference type="ARBA" id="ARBA00004651"/>
    </source>
</evidence>
<keyword evidence="5 6" id="KW-0472">Membrane</keyword>
<dbReference type="OrthoDB" id="2381682at2"/>
<dbReference type="EMBL" id="MAMP01000024">
    <property type="protein sequence ID" value="OES43879.1"/>
    <property type="molecule type" value="Genomic_DNA"/>
</dbReference>
<gene>
    <name evidence="8" type="ORF">BA724_12370</name>
</gene>
<comment type="similarity">
    <text evidence="6">Belongs to the TVP38/TMEM64 family.</text>
</comment>
<evidence type="ECO:0000313" key="9">
    <source>
        <dbReference type="Proteomes" id="UP000095658"/>
    </source>
</evidence>
<keyword evidence="4 6" id="KW-1133">Transmembrane helix</keyword>
<dbReference type="InterPro" id="IPR032816">
    <property type="entry name" value="VTT_dom"/>
</dbReference>
<sequence>MIKRIMSLIVIAGILVLGITQKEQLLAMVNEGGAYSILISMLLVSICVFVPLVPFPVLAGLIGGIFGTPQGVIITLSGSMIGTMLFFYIARYGFKEWAQTKIEQYPQVKEYEEKLNKNAFLAILFVRLVPIVPSPVVNIVCGLSKVNGFTFFLASAIGKLPNILLLSFAGASFSENKWFSFGLYGFYVLIIMIVNYVIVYRKMNKAPE</sequence>
<dbReference type="Pfam" id="PF09335">
    <property type="entry name" value="VTT_dom"/>
    <property type="match status" value="1"/>
</dbReference>
<comment type="subcellular location">
    <subcellularLocation>
        <location evidence="1 6">Cell membrane</location>
        <topology evidence="1 6">Multi-pass membrane protein</topology>
    </subcellularLocation>
</comment>
<dbReference type="Proteomes" id="UP000095658">
    <property type="component" value="Unassembled WGS sequence"/>
</dbReference>
<evidence type="ECO:0000256" key="2">
    <source>
        <dbReference type="ARBA" id="ARBA00022475"/>
    </source>
</evidence>
<dbReference type="PANTHER" id="PTHR12677:SF59">
    <property type="entry name" value="GOLGI APPARATUS MEMBRANE PROTEIN TVP38-RELATED"/>
    <property type="match status" value="1"/>
</dbReference>
<feature type="transmembrane region" description="Helical" evidence="6">
    <location>
        <begin position="181"/>
        <end position="200"/>
    </location>
</feature>
<keyword evidence="3 6" id="KW-0812">Transmembrane</keyword>
<dbReference type="RefSeq" id="WP_069939657.1">
    <property type="nucleotide sequence ID" value="NZ_MAMP01000024.1"/>
</dbReference>
<evidence type="ECO:0000256" key="4">
    <source>
        <dbReference type="ARBA" id="ARBA00022989"/>
    </source>
</evidence>
<feature type="transmembrane region" description="Helical" evidence="6">
    <location>
        <begin position="119"/>
        <end position="141"/>
    </location>
</feature>
<organism evidence="8 9">
    <name type="scientific">Domibacillus iocasae</name>
    <dbReference type="NCBI Taxonomy" id="1714016"/>
    <lineage>
        <taxon>Bacteria</taxon>
        <taxon>Bacillati</taxon>
        <taxon>Bacillota</taxon>
        <taxon>Bacilli</taxon>
        <taxon>Bacillales</taxon>
        <taxon>Bacillaceae</taxon>
        <taxon>Domibacillus</taxon>
    </lineage>
</organism>
<evidence type="ECO:0000256" key="5">
    <source>
        <dbReference type="ARBA" id="ARBA00023136"/>
    </source>
</evidence>
<comment type="caution">
    <text evidence="8">The sequence shown here is derived from an EMBL/GenBank/DDBJ whole genome shotgun (WGS) entry which is preliminary data.</text>
</comment>
<dbReference type="STRING" id="1714016.BA724_12370"/>
<protein>
    <recommendedName>
        <fullName evidence="6">TVP38/TMEM64 family membrane protein</fullName>
    </recommendedName>
</protein>
<proteinExistence type="inferred from homology"/>
<keyword evidence="2 6" id="KW-1003">Cell membrane</keyword>